<name>A0A2M6UMY6_9BRAD</name>
<gene>
    <name evidence="3" type="ORF">TSA1_09535</name>
</gene>
<dbReference type="Gene3D" id="3.40.190.10">
    <property type="entry name" value="Periplasmic binding protein-like II"/>
    <property type="match status" value="1"/>
</dbReference>
<dbReference type="EMBL" id="LFJC01000003">
    <property type="protein sequence ID" value="PIT05982.1"/>
    <property type="molecule type" value="Genomic_DNA"/>
</dbReference>
<feature type="signal peptide" evidence="2">
    <location>
        <begin position="1"/>
        <end position="19"/>
    </location>
</feature>
<evidence type="ECO:0000256" key="2">
    <source>
        <dbReference type="SAM" id="SignalP"/>
    </source>
</evidence>
<dbReference type="PANTHER" id="PTHR42928">
    <property type="entry name" value="TRICARBOXYLATE-BINDING PROTEIN"/>
    <property type="match status" value="1"/>
</dbReference>
<dbReference type="CDD" id="cd13578">
    <property type="entry name" value="PBP2_Bug27"/>
    <property type="match status" value="1"/>
</dbReference>
<organism evidence="3 4">
    <name type="scientific">Bradyrhizobium nitroreducens</name>
    <dbReference type="NCBI Taxonomy" id="709803"/>
    <lineage>
        <taxon>Bacteria</taxon>
        <taxon>Pseudomonadati</taxon>
        <taxon>Pseudomonadota</taxon>
        <taxon>Alphaproteobacteria</taxon>
        <taxon>Hyphomicrobiales</taxon>
        <taxon>Nitrobacteraceae</taxon>
        <taxon>Bradyrhizobium</taxon>
    </lineage>
</organism>
<keyword evidence="4" id="KW-1185">Reference proteome</keyword>
<dbReference type="InterPro" id="IPR005064">
    <property type="entry name" value="BUG"/>
</dbReference>
<evidence type="ECO:0000313" key="3">
    <source>
        <dbReference type="EMBL" id="PIT05982.1"/>
    </source>
</evidence>
<comment type="similarity">
    <text evidence="1">Belongs to the UPF0065 (bug) family.</text>
</comment>
<dbReference type="SUPFAM" id="SSF53850">
    <property type="entry name" value="Periplasmic binding protein-like II"/>
    <property type="match status" value="1"/>
</dbReference>
<keyword evidence="2" id="KW-0732">Signal</keyword>
<dbReference type="Gene3D" id="3.40.190.150">
    <property type="entry name" value="Bordetella uptake gene, domain 1"/>
    <property type="match status" value="1"/>
</dbReference>
<dbReference type="AlphaFoldDB" id="A0A2M6UMY6"/>
<dbReference type="PANTHER" id="PTHR42928:SF5">
    <property type="entry name" value="BLR1237 PROTEIN"/>
    <property type="match status" value="1"/>
</dbReference>
<evidence type="ECO:0000256" key="1">
    <source>
        <dbReference type="ARBA" id="ARBA00006987"/>
    </source>
</evidence>
<sequence>MQLIRVLFALCIVIGTAHAEAPYPSKPIVLVAAFAPGGVTDISARLVAKGLSEELGQPVVVENRAGAGGAIGATFVAKAAPDGYTLLLGTVSELTVLPVVKITPPYDTMKDFEPIARVGTVAFVLAAHPSVSANNVAELIALAKAEPGKLSFSSFGVGSQNQLLAELFMSKSGTKLLHVPYKGSAAAVTDLIGGAVQLTFDTTTVVMPLVQGGKLKALAVLSPSRSDAAPGVPTLAESGVALETVGWTGVVGPRGMPPAVVARLNAAINKVLADPSIKTEFGRRDITVGQTTPEQFRDFMQADIERWSQVVKASGIRIE</sequence>
<dbReference type="Proteomes" id="UP000228930">
    <property type="component" value="Unassembled WGS sequence"/>
</dbReference>
<evidence type="ECO:0008006" key="5">
    <source>
        <dbReference type="Google" id="ProtNLM"/>
    </source>
</evidence>
<feature type="chain" id="PRO_5014863259" description="ABC transporter substrate-binding protein" evidence="2">
    <location>
        <begin position="20"/>
        <end position="319"/>
    </location>
</feature>
<evidence type="ECO:0000313" key="4">
    <source>
        <dbReference type="Proteomes" id="UP000228930"/>
    </source>
</evidence>
<dbReference type="RefSeq" id="WP_161497208.1">
    <property type="nucleotide sequence ID" value="NZ_LFJC01000003.1"/>
</dbReference>
<reference evidence="3 4" key="1">
    <citation type="submission" date="2015-06" db="EMBL/GenBank/DDBJ databases">
        <title>Comparative genome analysis of nirS-carrying Bradyrhizobium sp. strains.</title>
        <authorList>
            <person name="Ishii S."/>
            <person name="Jang J."/>
            <person name="Nishizawa T."/>
            <person name="Senoo K."/>
        </authorList>
    </citation>
    <scope>NUCLEOTIDE SEQUENCE [LARGE SCALE GENOMIC DNA]</scope>
    <source>
        <strain evidence="3 4">TSA1</strain>
    </source>
</reference>
<comment type="caution">
    <text evidence="3">The sequence shown here is derived from an EMBL/GenBank/DDBJ whole genome shotgun (WGS) entry which is preliminary data.</text>
</comment>
<dbReference type="InterPro" id="IPR042100">
    <property type="entry name" value="Bug_dom1"/>
</dbReference>
<dbReference type="Pfam" id="PF03401">
    <property type="entry name" value="TctC"/>
    <property type="match status" value="1"/>
</dbReference>
<protein>
    <recommendedName>
        <fullName evidence="5">ABC transporter substrate-binding protein</fullName>
    </recommendedName>
</protein>
<dbReference type="PIRSF" id="PIRSF017082">
    <property type="entry name" value="YflP"/>
    <property type="match status" value="1"/>
</dbReference>
<accession>A0A2M6UMY6</accession>
<proteinExistence type="inferred from homology"/>